<name>A0A3S0HEI5_STEMA</name>
<proteinExistence type="predicted"/>
<protein>
    <submittedName>
        <fullName evidence="1">Uncharacterized protein</fullName>
    </submittedName>
</protein>
<comment type="caution">
    <text evidence="1">The sequence shown here is derived from an EMBL/GenBank/DDBJ whole genome shotgun (WGS) entry which is preliminary data.</text>
</comment>
<dbReference type="Proteomes" id="UP000271705">
    <property type="component" value="Unassembled WGS sequence"/>
</dbReference>
<sequence>MANKDRERIFRAAIASLISSNLSGRDLQRLVKYLDEDSSFRYRFFDLLMEVYKSSQYDEDGEVNFESPWEEVSPPAPNSDGLVDLVLEVLSRKRLPKRELKALLSKINPSFDVIESDDMTSREIINYFLSISPTSARKSLLRNIGLDVEDDLYLGGIADRRRD</sequence>
<reference evidence="1 2" key="1">
    <citation type="submission" date="2018-12" db="EMBL/GenBank/DDBJ databases">
        <authorList>
            <person name="Kartti S."/>
            <person name="Manni A."/>
            <person name="Chemao El Fihri M.W."/>
            <person name="Laamarti M."/>
            <person name="Temsamani L."/>
            <person name="El Jamali J.E."/>
            <person name="Ouadghiri M."/>
            <person name="Ibrahimi A."/>
            <person name="Filati-Maltouf A."/>
        </authorList>
    </citation>
    <scope>NUCLEOTIDE SEQUENCE [LARGE SCALE GENOMIC DNA]</scope>
    <source>
        <strain evidence="1 2">MDMC339</strain>
    </source>
</reference>
<dbReference type="EMBL" id="RXLZ01000021">
    <property type="protein sequence ID" value="RTQ89650.1"/>
    <property type="molecule type" value="Genomic_DNA"/>
</dbReference>
<organism evidence="1 2">
    <name type="scientific">Stenotrophomonas maltophilia</name>
    <name type="common">Pseudomonas maltophilia</name>
    <name type="synonym">Xanthomonas maltophilia</name>
    <dbReference type="NCBI Taxonomy" id="40324"/>
    <lineage>
        <taxon>Bacteria</taxon>
        <taxon>Pseudomonadati</taxon>
        <taxon>Pseudomonadota</taxon>
        <taxon>Gammaproteobacteria</taxon>
        <taxon>Lysobacterales</taxon>
        <taxon>Lysobacteraceae</taxon>
        <taxon>Stenotrophomonas</taxon>
        <taxon>Stenotrophomonas maltophilia group</taxon>
    </lineage>
</organism>
<gene>
    <name evidence="1" type="ORF">EKL94_08970</name>
</gene>
<accession>A0A3S0HEI5</accession>
<evidence type="ECO:0000313" key="1">
    <source>
        <dbReference type="EMBL" id="RTQ89650.1"/>
    </source>
</evidence>
<evidence type="ECO:0000313" key="2">
    <source>
        <dbReference type="Proteomes" id="UP000271705"/>
    </source>
</evidence>
<dbReference type="RefSeq" id="WP_126928812.1">
    <property type="nucleotide sequence ID" value="NZ_RXLZ01000021.1"/>
</dbReference>
<dbReference type="AlphaFoldDB" id="A0A3S0HEI5"/>